<feature type="active site" description="Tele-AMP-histidine intermediate" evidence="1">
    <location>
        <position position="97"/>
    </location>
</feature>
<name>A0A968GHL7_9SPIO</name>
<dbReference type="PROSITE" id="PS51084">
    <property type="entry name" value="HIT_2"/>
    <property type="match status" value="1"/>
</dbReference>
<dbReference type="Proteomes" id="UP000778951">
    <property type="component" value="Unassembled WGS sequence"/>
</dbReference>
<proteinExistence type="predicted"/>
<dbReference type="AlphaFoldDB" id="A0A968GHL7"/>
<dbReference type="Gene3D" id="3.30.428.10">
    <property type="entry name" value="HIT-like"/>
    <property type="match status" value="1"/>
</dbReference>
<dbReference type="PANTHER" id="PTHR23089">
    <property type="entry name" value="HISTIDINE TRIAD HIT PROTEIN"/>
    <property type="match status" value="1"/>
</dbReference>
<evidence type="ECO:0000256" key="2">
    <source>
        <dbReference type="PROSITE-ProRule" id="PRU00464"/>
    </source>
</evidence>
<dbReference type="SUPFAM" id="SSF54197">
    <property type="entry name" value="HIT-like"/>
    <property type="match status" value="1"/>
</dbReference>
<sequence length="113" mass="12663">MSIFEKILRKEIPANIIYEDDYAIAFPDIAPQAPIHILVVPKHPAKNFSDTAQWSPEARAGYMQSINQVIAQLNLTDGYRLVFNTGEDGGQTVDYLHLHILAGKAMSWPPFPL</sequence>
<dbReference type="InterPro" id="IPR011146">
    <property type="entry name" value="HIT-like"/>
</dbReference>
<gene>
    <name evidence="4" type="ORF">HCT48_03010</name>
</gene>
<dbReference type="RefSeq" id="WP_167695281.1">
    <property type="nucleotide sequence ID" value="NZ_CP118181.1"/>
</dbReference>
<dbReference type="GO" id="GO:0003824">
    <property type="term" value="F:catalytic activity"/>
    <property type="evidence" value="ECO:0007669"/>
    <property type="project" value="InterPro"/>
</dbReference>
<protein>
    <submittedName>
        <fullName evidence="4">Histidine triad nucleotide-binding protein</fullName>
    </submittedName>
</protein>
<dbReference type="PROSITE" id="PS00892">
    <property type="entry name" value="HIT_1"/>
    <property type="match status" value="1"/>
</dbReference>
<dbReference type="InterPro" id="IPR036265">
    <property type="entry name" value="HIT-like_sf"/>
</dbReference>
<accession>A0A968GHL7</accession>
<dbReference type="CDD" id="cd01276">
    <property type="entry name" value="PKCI_related"/>
    <property type="match status" value="1"/>
</dbReference>
<evidence type="ECO:0000313" key="5">
    <source>
        <dbReference type="Proteomes" id="UP000778951"/>
    </source>
</evidence>
<feature type="domain" description="HIT" evidence="3">
    <location>
        <begin position="3"/>
        <end position="111"/>
    </location>
</feature>
<evidence type="ECO:0000259" key="3">
    <source>
        <dbReference type="PROSITE" id="PS51084"/>
    </source>
</evidence>
<evidence type="ECO:0000256" key="1">
    <source>
        <dbReference type="PIRSR" id="PIRSR601310-1"/>
    </source>
</evidence>
<organism evidence="4 5">
    <name type="scientific">Entomospira culicis</name>
    <dbReference type="NCBI Taxonomy" id="2719989"/>
    <lineage>
        <taxon>Bacteria</taxon>
        <taxon>Pseudomonadati</taxon>
        <taxon>Spirochaetota</taxon>
        <taxon>Spirochaetia</taxon>
        <taxon>Spirochaetales</taxon>
        <taxon>Spirochaetaceae</taxon>
        <taxon>Entomospira</taxon>
    </lineage>
</organism>
<comment type="caution">
    <text evidence="4">The sequence shown here is derived from an EMBL/GenBank/DDBJ whole genome shotgun (WGS) entry which is preliminary data.</text>
</comment>
<keyword evidence="5" id="KW-1185">Reference proteome</keyword>
<dbReference type="Pfam" id="PF01230">
    <property type="entry name" value="HIT"/>
    <property type="match status" value="1"/>
</dbReference>
<dbReference type="EMBL" id="JAATLM010000001">
    <property type="protein sequence ID" value="NIZ69182.1"/>
    <property type="molecule type" value="Genomic_DNA"/>
</dbReference>
<dbReference type="InterPro" id="IPR019808">
    <property type="entry name" value="Histidine_triad_CS"/>
</dbReference>
<dbReference type="PRINTS" id="PR00332">
    <property type="entry name" value="HISTRIAD"/>
</dbReference>
<evidence type="ECO:0000313" key="4">
    <source>
        <dbReference type="EMBL" id="NIZ69182.1"/>
    </source>
</evidence>
<dbReference type="InterPro" id="IPR001310">
    <property type="entry name" value="Histidine_triad_HIT"/>
</dbReference>
<reference evidence="4" key="1">
    <citation type="submission" date="2020-03" db="EMBL/GenBank/DDBJ databases">
        <title>Spirochaetal bacteria isolated from arthropods constitute a novel genus Entomospira genus novum within the order Spirochaetales.</title>
        <authorList>
            <person name="Grana-Miraglia L."/>
            <person name="Sikutova S."/>
            <person name="Fingerle V."/>
            <person name="Sing A."/>
            <person name="Castillo-Ramirez S."/>
            <person name="Margos G."/>
            <person name="Rudolf I."/>
        </authorList>
    </citation>
    <scope>NUCLEOTIDE SEQUENCE</scope>
    <source>
        <strain evidence="4">BR149</strain>
    </source>
</reference>
<comment type="caution">
    <text evidence="2">Lacks conserved residue(s) required for the propagation of feature annotation.</text>
</comment>